<evidence type="ECO:0000256" key="1">
    <source>
        <dbReference type="SAM" id="Phobius"/>
    </source>
</evidence>
<organism evidence="2 3">
    <name type="scientific">Kineothrix sedimenti</name>
    <dbReference type="NCBI Taxonomy" id="3123317"/>
    <lineage>
        <taxon>Bacteria</taxon>
        <taxon>Bacillati</taxon>
        <taxon>Bacillota</taxon>
        <taxon>Clostridia</taxon>
        <taxon>Lachnospirales</taxon>
        <taxon>Lachnospiraceae</taxon>
        <taxon>Kineothrix</taxon>
    </lineage>
</organism>
<accession>A0ABZ3ES27</accession>
<evidence type="ECO:0000313" key="3">
    <source>
        <dbReference type="Proteomes" id="UP001451571"/>
    </source>
</evidence>
<gene>
    <name evidence="2" type="ORF">V6984_16170</name>
</gene>
<protein>
    <submittedName>
        <fullName evidence="2">Uncharacterized protein</fullName>
    </submittedName>
</protein>
<feature type="transmembrane region" description="Helical" evidence="1">
    <location>
        <begin position="12"/>
        <end position="32"/>
    </location>
</feature>
<evidence type="ECO:0000313" key="2">
    <source>
        <dbReference type="EMBL" id="XAH73029.1"/>
    </source>
</evidence>
<feature type="transmembrane region" description="Helical" evidence="1">
    <location>
        <begin position="81"/>
        <end position="99"/>
    </location>
</feature>
<keyword evidence="3" id="KW-1185">Reference proteome</keyword>
<keyword evidence="1" id="KW-1133">Transmembrane helix</keyword>
<dbReference type="EMBL" id="CP146256">
    <property type="protein sequence ID" value="XAH73029.1"/>
    <property type="molecule type" value="Genomic_DNA"/>
</dbReference>
<name>A0ABZ3ES27_9FIRM</name>
<reference evidence="2 3" key="1">
    <citation type="submission" date="2024-02" db="EMBL/GenBank/DDBJ databases">
        <title>Bacterial strain from lacustrine sediment.</title>
        <authorList>
            <person name="Petit C."/>
            <person name="Fadhlaoui K."/>
        </authorList>
    </citation>
    <scope>NUCLEOTIDE SEQUENCE [LARGE SCALE GENOMIC DNA]</scope>
    <source>
        <strain evidence="2 3">IPX-CK</strain>
    </source>
</reference>
<keyword evidence="1" id="KW-0812">Transmembrane</keyword>
<proteinExistence type="predicted"/>
<dbReference type="RefSeq" id="WP_342756639.1">
    <property type="nucleotide sequence ID" value="NZ_CP146256.1"/>
</dbReference>
<sequence length="317" mass="36906">MEKEYQKLRASIFRYVIWLILFWGLRALLSLFQIEYRLWLSALGYIISTITPFILFRRLLIIGNQGKEESRKLLQAISLKAYNIFAYVILFFAAVYGLFTMNEENITEDGKLEVAYGVFLSENYWYPFEKISFWGRTPAYGQEAIQMLEEKYDCKFRIDRASLNLDMHWIKYVPDTYPDLRVTVYGTNELIDDFSETYIGSIFSQVHKELGMESNLGYQSFGGPIYHTCLVSDWNNPTVLVKNAALLISRALEKMDGDVNAPCTSGVLYVVVKYHDQSYNIPLPFGDSSILQENRRTRDYYISPEHVYEEITLLING</sequence>
<feature type="transmembrane region" description="Helical" evidence="1">
    <location>
        <begin position="38"/>
        <end position="60"/>
    </location>
</feature>
<keyword evidence="1" id="KW-0472">Membrane</keyword>
<dbReference type="Proteomes" id="UP001451571">
    <property type="component" value="Chromosome"/>
</dbReference>